<dbReference type="EMBL" id="KQ964249">
    <property type="protein sequence ID" value="KXJ92460.1"/>
    <property type="molecule type" value="Genomic_DNA"/>
</dbReference>
<feature type="signal peptide" evidence="17">
    <location>
        <begin position="1"/>
        <end position="16"/>
    </location>
</feature>
<accession>A0A136J5H9</accession>
<evidence type="ECO:0000256" key="16">
    <source>
        <dbReference type="SAM" id="MobiDB-lite"/>
    </source>
</evidence>
<feature type="domain" description="CFEM" evidence="18">
    <location>
        <begin position="1"/>
        <end position="112"/>
    </location>
</feature>
<evidence type="ECO:0000256" key="13">
    <source>
        <dbReference type="ARBA" id="ARBA00023180"/>
    </source>
</evidence>
<evidence type="ECO:0000256" key="17">
    <source>
        <dbReference type="SAM" id="SignalP"/>
    </source>
</evidence>
<dbReference type="PANTHER" id="PTHR37928:SF2">
    <property type="entry name" value="GPI ANCHORED CFEM DOMAIN PROTEIN (AFU_ORTHOLOGUE AFUA_6G10580)"/>
    <property type="match status" value="1"/>
</dbReference>
<evidence type="ECO:0000259" key="18">
    <source>
        <dbReference type="PROSITE" id="PS52012"/>
    </source>
</evidence>
<evidence type="ECO:0000256" key="12">
    <source>
        <dbReference type="ARBA" id="ARBA00023157"/>
    </source>
</evidence>
<dbReference type="PANTHER" id="PTHR37928">
    <property type="entry name" value="CFEM DOMAIN PROTEIN (AFU_ORTHOLOGUE AFUA_6G14090)"/>
    <property type="match status" value="1"/>
</dbReference>
<evidence type="ECO:0000256" key="3">
    <source>
        <dbReference type="ARBA" id="ARBA00010031"/>
    </source>
</evidence>
<dbReference type="GO" id="GO:0046872">
    <property type="term" value="F:metal ion binding"/>
    <property type="evidence" value="ECO:0007669"/>
    <property type="project" value="UniProtKB-UniRule"/>
</dbReference>
<dbReference type="GO" id="GO:0005886">
    <property type="term" value="C:plasma membrane"/>
    <property type="evidence" value="ECO:0007669"/>
    <property type="project" value="UniProtKB-SubCell"/>
</dbReference>
<dbReference type="InterPro" id="IPR051735">
    <property type="entry name" value="CFEM_domain"/>
</dbReference>
<dbReference type="OrthoDB" id="3065412at2759"/>
<keyword evidence="14" id="KW-0449">Lipoprotein</keyword>
<evidence type="ECO:0000256" key="2">
    <source>
        <dbReference type="ARBA" id="ARBA00004613"/>
    </source>
</evidence>
<keyword evidence="13" id="KW-0325">Glycoprotein</keyword>
<evidence type="ECO:0000256" key="7">
    <source>
        <dbReference type="ARBA" id="ARBA00022622"/>
    </source>
</evidence>
<feature type="chain" id="PRO_5007293493" description="CFEM domain-containing protein" evidence="17">
    <location>
        <begin position="17"/>
        <end position="161"/>
    </location>
</feature>
<comment type="similarity">
    <text evidence="3">Belongs to the RBT5 family.</text>
</comment>
<keyword evidence="7" id="KW-0336">GPI-anchor</keyword>
<keyword evidence="10 15" id="KW-0408">Iron</keyword>
<keyword evidence="5" id="KW-0964">Secreted</keyword>
<evidence type="ECO:0000256" key="5">
    <source>
        <dbReference type="ARBA" id="ARBA00022525"/>
    </source>
</evidence>
<evidence type="ECO:0000256" key="1">
    <source>
        <dbReference type="ARBA" id="ARBA00004609"/>
    </source>
</evidence>
<evidence type="ECO:0000313" key="20">
    <source>
        <dbReference type="Proteomes" id="UP000070501"/>
    </source>
</evidence>
<keyword evidence="9 17" id="KW-0732">Signal</keyword>
<evidence type="ECO:0000256" key="11">
    <source>
        <dbReference type="ARBA" id="ARBA00023136"/>
    </source>
</evidence>
<gene>
    <name evidence="19" type="ORF">Micbo1qcDRAFT_162749</name>
</gene>
<evidence type="ECO:0000256" key="15">
    <source>
        <dbReference type="PROSITE-ProRule" id="PRU01356"/>
    </source>
</evidence>
<evidence type="ECO:0000256" key="14">
    <source>
        <dbReference type="ARBA" id="ARBA00023288"/>
    </source>
</evidence>
<name>A0A136J5H9_9PEZI</name>
<dbReference type="Proteomes" id="UP000070501">
    <property type="component" value="Unassembled WGS sequence"/>
</dbReference>
<evidence type="ECO:0000313" key="19">
    <source>
        <dbReference type="EMBL" id="KXJ92460.1"/>
    </source>
</evidence>
<dbReference type="Pfam" id="PF05730">
    <property type="entry name" value="CFEM"/>
    <property type="match status" value="1"/>
</dbReference>
<dbReference type="InterPro" id="IPR008427">
    <property type="entry name" value="Extracellular_membr_CFEM_dom"/>
</dbReference>
<dbReference type="STRING" id="196109.A0A136J5H9"/>
<evidence type="ECO:0000256" key="9">
    <source>
        <dbReference type="ARBA" id="ARBA00022729"/>
    </source>
</evidence>
<reference evidence="20" key="1">
    <citation type="submission" date="2016-02" db="EMBL/GenBank/DDBJ databases">
        <title>Draft genome sequence of Microdochium bolleyi, a fungal endophyte of beachgrass.</title>
        <authorList>
            <consortium name="DOE Joint Genome Institute"/>
            <person name="David A.S."/>
            <person name="May G."/>
            <person name="Haridas S."/>
            <person name="Lim J."/>
            <person name="Wang M."/>
            <person name="Labutti K."/>
            <person name="Lipzen A."/>
            <person name="Barry K."/>
            <person name="Grigoriev I.V."/>
        </authorList>
    </citation>
    <scope>NUCLEOTIDE SEQUENCE [LARGE SCALE GENOMIC DNA]</scope>
    <source>
        <strain evidence="20">J235TASD1</strain>
    </source>
</reference>
<proteinExistence type="inferred from homology"/>
<evidence type="ECO:0000256" key="8">
    <source>
        <dbReference type="ARBA" id="ARBA00022723"/>
    </source>
</evidence>
<evidence type="ECO:0000256" key="6">
    <source>
        <dbReference type="ARBA" id="ARBA00022617"/>
    </source>
</evidence>
<dbReference type="SMART" id="SM00747">
    <property type="entry name" value="CFEM"/>
    <property type="match status" value="1"/>
</dbReference>
<feature type="disulfide bond" evidence="15">
    <location>
        <begin position="52"/>
        <end position="85"/>
    </location>
</feature>
<dbReference type="AlphaFoldDB" id="A0A136J5H9"/>
<dbReference type="InParanoid" id="A0A136J5H9"/>
<evidence type="ECO:0000256" key="4">
    <source>
        <dbReference type="ARBA" id="ARBA00022475"/>
    </source>
</evidence>
<comment type="caution">
    <text evidence="15">Lacks conserved residue(s) required for the propagation of feature annotation.</text>
</comment>
<keyword evidence="11" id="KW-0472">Membrane</keyword>
<keyword evidence="20" id="KW-1185">Reference proteome</keyword>
<dbReference type="PROSITE" id="PS52012">
    <property type="entry name" value="CFEM"/>
    <property type="match status" value="1"/>
</dbReference>
<evidence type="ECO:0000256" key="10">
    <source>
        <dbReference type="ARBA" id="ARBA00023004"/>
    </source>
</evidence>
<dbReference type="GO" id="GO:0005576">
    <property type="term" value="C:extracellular region"/>
    <property type="evidence" value="ECO:0007669"/>
    <property type="project" value="UniProtKB-SubCell"/>
</dbReference>
<keyword evidence="12 15" id="KW-1015">Disulfide bond</keyword>
<keyword evidence="8 15" id="KW-0479">Metal-binding</keyword>
<feature type="disulfide bond" evidence="15">
    <location>
        <begin position="43"/>
        <end position="50"/>
    </location>
</feature>
<protein>
    <recommendedName>
        <fullName evidence="18">CFEM domain-containing protein</fullName>
    </recommendedName>
</protein>
<keyword evidence="4" id="KW-1003">Cell membrane</keyword>
<dbReference type="GO" id="GO:0098552">
    <property type="term" value="C:side of membrane"/>
    <property type="evidence" value="ECO:0007669"/>
    <property type="project" value="UniProtKB-KW"/>
</dbReference>
<feature type="region of interest" description="Disordered" evidence="16">
    <location>
        <begin position="105"/>
        <end position="131"/>
    </location>
</feature>
<sequence>MKAVLVASALLGVVLAQDGLPTLPGCATSCLTKFTSGGNIGSCGGLDAACICKDANFLTGIACCLSGQCSQSDQAQAVDYAVKFCGAQGVQVPSAVSCSTAASSTKTSSATSAPSATNSNASTTGAGANTVTSTRAPNAGQAFATPGPELIGGVLAALALL</sequence>
<comment type="subcellular location">
    <subcellularLocation>
        <location evidence="1">Cell membrane</location>
        <topology evidence="1">Lipid-anchor</topology>
        <topology evidence="1">GPI-anchor</topology>
    </subcellularLocation>
    <subcellularLocation>
        <location evidence="2">Secreted</location>
    </subcellularLocation>
</comment>
<feature type="binding site" description="axial binding residue" evidence="15">
    <location>
        <position position="47"/>
    </location>
    <ligand>
        <name>heme</name>
        <dbReference type="ChEBI" id="CHEBI:30413"/>
    </ligand>
    <ligandPart>
        <name>Fe</name>
        <dbReference type="ChEBI" id="CHEBI:18248"/>
    </ligandPart>
</feature>
<organism evidence="19 20">
    <name type="scientific">Microdochium bolleyi</name>
    <dbReference type="NCBI Taxonomy" id="196109"/>
    <lineage>
        <taxon>Eukaryota</taxon>
        <taxon>Fungi</taxon>
        <taxon>Dikarya</taxon>
        <taxon>Ascomycota</taxon>
        <taxon>Pezizomycotina</taxon>
        <taxon>Sordariomycetes</taxon>
        <taxon>Xylariomycetidae</taxon>
        <taxon>Xylariales</taxon>
        <taxon>Microdochiaceae</taxon>
        <taxon>Microdochium</taxon>
    </lineage>
</organism>
<keyword evidence="6 15" id="KW-0349">Heme</keyword>